<organism evidence="6">
    <name type="scientific">Panicum hallii</name>
    <dbReference type="NCBI Taxonomy" id="206008"/>
    <lineage>
        <taxon>Eukaryota</taxon>
        <taxon>Viridiplantae</taxon>
        <taxon>Streptophyta</taxon>
        <taxon>Embryophyta</taxon>
        <taxon>Tracheophyta</taxon>
        <taxon>Spermatophyta</taxon>
        <taxon>Magnoliopsida</taxon>
        <taxon>Liliopsida</taxon>
        <taxon>Poales</taxon>
        <taxon>Poaceae</taxon>
        <taxon>PACMAD clade</taxon>
        <taxon>Panicoideae</taxon>
        <taxon>Panicodae</taxon>
        <taxon>Paniceae</taxon>
        <taxon>Panicinae</taxon>
        <taxon>Panicum</taxon>
        <taxon>Panicum sect. Panicum</taxon>
    </lineage>
</organism>
<dbReference type="Gene3D" id="2.60.210.10">
    <property type="entry name" value="Apoptosis, Tumor Necrosis Factor Receptor Associated Protein 2, Chain A"/>
    <property type="match status" value="1"/>
</dbReference>
<dbReference type="CDD" id="cd00121">
    <property type="entry name" value="MATH"/>
    <property type="match status" value="1"/>
</dbReference>
<dbReference type="EMBL" id="CM008053">
    <property type="protein sequence ID" value="PAN43410.1"/>
    <property type="molecule type" value="Genomic_DNA"/>
</dbReference>
<dbReference type="Gene3D" id="1.25.40.420">
    <property type="match status" value="1"/>
</dbReference>
<comment type="similarity">
    <text evidence="2">Belongs to the Tdpoz family.</text>
</comment>
<dbReference type="AlphaFoldDB" id="A0A2S3IFF9"/>
<dbReference type="CDD" id="cd18280">
    <property type="entry name" value="BTB_POZ_BPM_plant"/>
    <property type="match status" value="1"/>
</dbReference>
<reference evidence="6" key="1">
    <citation type="submission" date="2018-04" db="EMBL/GenBank/DDBJ databases">
        <title>WGS assembly of Panicum hallii.</title>
        <authorList>
            <person name="Lovell J."/>
            <person name="Jenkins J."/>
            <person name="Lowry D."/>
            <person name="Mamidi S."/>
            <person name="Sreedasyam A."/>
            <person name="Weng X."/>
            <person name="Barry K."/>
            <person name="Bonette J."/>
            <person name="Campitelli B."/>
            <person name="Daum C."/>
            <person name="Gordon S."/>
            <person name="Gould B."/>
            <person name="Lipzen A."/>
            <person name="Macqueen A."/>
            <person name="Palacio-Mejia J."/>
            <person name="Plott C."/>
            <person name="Shakirov E."/>
            <person name="Shu S."/>
            <person name="Yoshinaga Y."/>
            <person name="Zane M."/>
            <person name="Rokhsar D."/>
            <person name="Grimwood J."/>
            <person name="Schmutz J."/>
            <person name="Juenger T."/>
        </authorList>
    </citation>
    <scope>NUCLEOTIDE SEQUENCE [LARGE SCALE GENOMIC DNA]</scope>
    <source>
        <strain evidence="6">FIL2</strain>
    </source>
</reference>
<dbReference type="InterPro" id="IPR011333">
    <property type="entry name" value="SKP1/BTB/POZ_sf"/>
</dbReference>
<dbReference type="PANTHER" id="PTHR26379:SF429">
    <property type="entry name" value="OS10G0428900 PROTEIN"/>
    <property type="match status" value="1"/>
</dbReference>
<dbReference type="Pfam" id="PF00651">
    <property type="entry name" value="BTB"/>
    <property type="match status" value="1"/>
</dbReference>
<dbReference type="Gene3D" id="3.30.710.10">
    <property type="entry name" value="Potassium Channel Kv1.1, Chain A"/>
    <property type="match status" value="1"/>
</dbReference>
<dbReference type="PANTHER" id="PTHR26379">
    <property type="entry name" value="BTB/POZ AND MATH DOMAIN-CONTAINING PROTEIN 1"/>
    <property type="match status" value="1"/>
</dbReference>
<evidence type="ECO:0000313" key="6">
    <source>
        <dbReference type="EMBL" id="PAN43410.1"/>
    </source>
</evidence>
<evidence type="ECO:0000256" key="3">
    <source>
        <dbReference type="SAM" id="MobiDB-lite"/>
    </source>
</evidence>
<proteinExistence type="inferred from homology"/>
<dbReference type="Gramene" id="PAN43410">
    <property type="protein sequence ID" value="PAN43410"/>
    <property type="gene ID" value="PAHAL_8G234000"/>
</dbReference>
<evidence type="ECO:0000259" key="5">
    <source>
        <dbReference type="PROSITE" id="PS50144"/>
    </source>
</evidence>
<feature type="domain" description="MATH" evidence="5">
    <location>
        <begin position="31"/>
        <end position="163"/>
    </location>
</feature>
<dbReference type="SUPFAM" id="SSF49599">
    <property type="entry name" value="TRAF domain-like"/>
    <property type="match status" value="1"/>
</dbReference>
<evidence type="ECO:0000256" key="1">
    <source>
        <dbReference type="ARBA" id="ARBA00004906"/>
    </source>
</evidence>
<dbReference type="PROSITE" id="PS50144">
    <property type="entry name" value="MATH"/>
    <property type="match status" value="1"/>
</dbReference>
<comment type="pathway">
    <text evidence="1">Protein modification; protein ubiquitination.</text>
</comment>
<feature type="compositionally biased region" description="Low complexity" evidence="3">
    <location>
        <begin position="1"/>
        <end position="11"/>
    </location>
</feature>
<accession>A0A2S3IFF9</accession>
<feature type="region of interest" description="Disordered" evidence="3">
    <location>
        <begin position="1"/>
        <end position="24"/>
    </location>
</feature>
<name>A0A2S3IFF9_9POAL</name>
<dbReference type="SMART" id="SM00225">
    <property type="entry name" value="BTB"/>
    <property type="match status" value="1"/>
</dbReference>
<evidence type="ECO:0000259" key="4">
    <source>
        <dbReference type="PROSITE" id="PS50097"/>
    </source>
</evidence>
<dbReference type="InterPro" id="IPR045005">
    <property type="entry name" value="BPM1-6"/>
</dbReference>
<dbReference type="SUPFAM" id="SSF54695">
    <property type="entry name" value="POZ domain"/>
    <property type="match status" value="1"/>
</dbReference>
<dbReference type="PROSITE" id="PS50097">
    <property type="entry name" value="BTB"/>
    <property type="match status" value="1"/>
</dbReference>
<dbReference type="InterPro" id="IPR008974">
    <property type="entry name" value="TRAF-like"/>
</dbReference>
<feature type="domain" description="BTB" evidence="4">
    <location>
        <begin position="203"/>
        <end position="264"/>
    </location>
</feature>
<dbReference type="InterPro" id="IPR056423">
    <property type="entry name" value="BACK_BPM_SPOP"/>
</dbReference>
<dbReference type="Proteomes" id="UP000243499">
    <property type="component" value="Chromosome 8"/>
</dbReference>
<sequence>MASSSSTSAAGSGDGARETTTTSEFVATEVSGSHVLTINGYSRAKGIPTNEFISSSFTFAGHSWSIRYFPNGSSSSGGTAAAAAAAAAASASVYLACADDVVARFTICFLDEAEERPICSMSTGEFRRMSEQRGDGFQMFITRVALERWRNVRDDRLRIRCDITVLKVIQQNEHATTMAKYVDVPPPDLFRSLGYLLSTGDGADVVFEVGGETFSAHRCILAARSPVFRAELFGPMKEGAAASVGIHDMEARVFKALLDFIYTDVFPDIDEGETMAAMASHLLVAADRYGLERLKLICEEKLCGYIDTSTAGTIFALAEQHGCHGLKKACSDFLMSGNNLTAAIATGGFEHLKISWSSVLQELLVKLIVKSSS</sequence>
<dbReference type="GO" id="GO:0016567">
    <property type="term" value="P:protein ubiquitination"/>
    <property type="evidence" value="ECO:0007669"/>
    <property type="project" value="InterPro"/>
</dbReference>
<evidence type="ECO:0008006" key="7">
    <source>
        <dbReference type="Google" id="ProtNLM"/>
    </source>
</evidence>
<dbReference type="Pfam" id="PF24570">
    <property type="entry name" value="BACK_BPM_SPOP"/>
    <property type="match status" value="1"/>
</dbReference>
<dbReference type="InterPro" id="IPR002083">
    <property type="entry name" value="MATH/TRAF_dom"/>
</dbReference>
<dbReference type="InterPro" id="IPR000210">
    <property type="entry name" value="BTB/POZ_dom"/>
</dbReference>
<evidence type="ECO:0000256" key="2">
    <source>
        <dbReference type="ARBA" id="ARBA00010846"/>
    </source>
</evidence>
<protein>
    <recommendedName>
        <fullName evidence="7">BTB domain-containing protein</fullName>
    </recommendedName>
</protein>
<gene>
    <name evidence="6" type="ORF">PAHAL_8G234000</name>
</gene>
<dbReference type="Pfam" id="PF22486">
    <property type="entry name" value="MATH_2"/>
    <property type="match status" value="1"/>
</dbReference>